<dbReference type="InterPro" id="IPR001296">
    <property type="entry name" value="Glyco_trans_1"/>
</dbReference>
<dbReference type="Proteomes" id="UP000267077">
    <property type="component" value="Unassembled WGS sequence"/>
</dbReference>
<dbReference type="SUPFAM" id="SSF53756">
    <property type="entry name" value="UDP-Glycosyltransferase/glycogen phosphorylase"/>
    <property type="match status" value="1"/>
</dbReference>
<organism evidence="2 3">
    <name type="scientific">Dyella dinghuensis</name>
    <dbReference type="NCBI Taxonomy" id="1920169"/>
    <lineage>
        <taxon>Bacteria</taxon>
        <taxon>Pseudomonadati</taxon>
        <taxon>Pseudomonadota</taxon>
        <taxon>Gammaproteobacteria</taxon>
        <taxon>Lysobacterales</taxon>
        <taxon>Rhodanobacteraceae</taxon>
        <taxon>Dyella</taxon>
    </lineage>
</organism>
<dbReference type="OrthoDB" id="9795746at2"/>
<gene>
    <name evidence="2" type="ORF">EKH79_13780</name>
</gene>
<reference evidence="2 3" key="1">
    <citation type="submission" date="2018-12" db="EMBL/GenBank/DDBJ databases">
        <title>Dyella dinghuensis sp. nov. DHOA06 and Dyella choica sp. nov. 4M-K27, isolated from forest soil.</title>
        <authorList>
            <person name="Qiu L.-H."/>
            <person name="Gao Z.-H."/>
        </authorList>
    </citation>
    <scope>NUCLEOTIDE SEQUENCE [LARGE SCALE GENOMIC DNA]</scope>
    <source>
        <strain evidence="2 3">DHOA06</strain>
    </source>
</reference>
<evidence type="ECO:0000259" key="1">
    <source>
        <dbReference type="Pfam" id="PF00534"/>
    </source>
</evidence>
<sequence length="373" mass="41009">MHVAQINFVPVPHGTSGTDVLQRWPSLVDVAEAAATSGARVSVIQAATNAEHIERNGITYHFTHSRTDDSMHLRANHFSSLLEELNADVLHVHGLDFAEDAFAISKRLPNLPILFQDHANRPPRWWRRPQSRRWYSAASGVAFTTTELAAPFIKKGLLRPDSNVFAIPESTCRFTRGSRARARAETGLHGDPCVLWVGHLNQGKDPLTVLDGIARAAEALPGLQLWCVFGNAPLLADVQRRIQRDSHLAGRVHLLGQLPHERIEWLMRAADLFVSGSHSESCGYALLEAMACGITPVVTDIPSFRALTGDIGQLWHCGNSDSLSEALIRAAANRASPERVRAHFDNILSPSALGRQWAAAYATVIDTHRRRAA</sequence>
<evidence type="ECO:0000313" key="2">
    <source>
        <dbReference type="EMBL" id="RUL63509.1"/>
    </source>
</evidence>
<dbReference type="Gene3D" id="3.40.50.2000">
    <property type="entry name" value="Glycogen Phosphorylase B"/>
    <property type="match status" value="2"/>
</dbReference>
<name>A0A432LSF4_9GAMM</name>
<proteinExistence type="predicted"/>
<feature type="domain" description="Glycosyl transferase family 1" evidence="1">
    <location>
        <begin position="181"/>
        <end position="340"/>
    </location>
</feature>
<dbReference type="PANTHER" id="PTHR12526:SF637">
    <property type="entry name" value="GLYCOSYLTRANSFERASE EPSF-RELATED"/>
    <property type="match status" value="1"/>
</dbReference>
<dbReference type="CDD" id="cd03801">
    <property type="entry name" value="GT4_PimA-like"/>
    <property type="match status" value="1"/>
</dbReference>
<dbReference type="EMBL" id="RYZR01000006">
    <property type="protein sequence ID" value="RUL63509.1"/>
    <property type="molecule type" value="Genomic_DNA"/>
</dbReference>
<accession>A0A432LSF4</accession>
<dbReference type="AlphaFoldDB" id="A0A432LSF4"/>
<dbReference type="PANTHER" id="PTHR12526">
    <property type="entry name" value="GLYCOSYLTRANSFERASE"/>
    <property type="match status" value="1"/>
</dbReference>
<keyword evidence="2" id="KW-0808">Transferase</keyword>
<dbReference type="GO" id="GO:1901135">
    <property type="term" value="P:carbohydrate derivative metabolic process"/>
    <property type="evidence" value="ECO:0007669"/>
    <property type="project" value="UniProtKB-ARBA"/>
</dbReference>
<dbReference type="GO" id="GO:0016757">
    <property type="term" value="F:glycosyltransferase activity"/>
    <property type="evidence" value="ECO:0007669"/>
    <property type="project" value="InterPro"/>
</dbReference>
<keyword evidence="3" id="KW-1185">Reference proteome</keyword>
<dbReference type="Pfam" id="PF00534">
    <property type="entry name" value="Glycos_transf_1"/>
    <property type="match status" value="1"/>
</dbReference>
<comment type="caution">
    <text evidence="2">The sequence shown here is derived from an EMBL/GenBank/DDBJ whole genome shotgun (WGS) entry which is preliminary data.</text>
</comment>
<evidence type="ECO:0000313" key="3">
    <source>
        <dbReference type="Proteomes" id="UP000267077"/>
    </source>
</evidence>
<protein>
    <submittedName>
        <fullName evidence="2">Glycosyltransferase</fullName>
    </submittedName>
</protein>